<evidence type="ECO:0000256" key="1">
    <source>
        <dbReference type="ARBA" id="ARBA00010555"/>
    </source>
</evidence>
<reference evidence="11" key="1">
    <citation type="submission" date="2016-10" db="EMBL/GenBank/DDBJ databases">
        <authorList>
            <person name="Varghese N."/>
            <person name="Submissions S."/>
        </authorList>
    </citation>
    <scope>NUCLEOTIDE SEQUENCE [LARGE SCALE GENOMIC DNA]</scope>
    <source>
        <strain evidence="11">N6PO6</strain>
    </source>
</reference>
<dbReference type="EMBL" id="FOVC01000006">
    <property type="protein sequence ID" value="SFN37984.1"/>
    <property type="molecule type" value="Genomic_DNA"/>
</dbReference>
<evidence type="ECO:0000256" key="5">
    <source>
        <dbReference type="ARBA" id="ARBA00022801"/>
    </source>
</evidence>
<feature type="domain" description="Nuclease SbcCD subunit D C-terminal" evidence="9">
    <location>
        <begin position="281"/>
        <end position="376"/>
    </location>
</feature>
<comment type="similarity">
    <text evidence="1 7">Belongs to the SbcD family.</text>
</comment>
<keyword evidence="7" id="KW-0255">Endonuclease</keyword>
<dbReference type="NCBIfam" id="NF008206">
    <property type="entry name" value="PRK10966.1"/>
    <property type="match status" value="1"/>
</dbReference>
<name>A0A1I4YIY4_9GAMM</name>
<dbReference type="GO" id="GO:0006310">
    <property type="term" value="P:DNA recombination"/>
    <property type="evidence" value="ECO:0007669"/>
    <property type="project" value="UniProtKB-KW"/>
</dbReference>
<gene>
    <name evidence="7" type="primary">sbcD</name>
    <name evidence="10" type="ORF">SAMN05216516_106140</name>
</gene>
<dbReference type="Gene3D" id="3.60.21.10">
    <property type="match status" value="1"/>
</dbReference>
<dbReference type="OrthoDB" id="9773856at2"/>
<comment type="function">
    <text evidence="7">SbcCD cleaves DNA hairpin structures. These structures can inhibit DNA replication and are intermediates in certain DNA recombination reactions. The complex acts as a 3'-&gt;5' double strand exonuclease that can open hairpins. It also has a 5' single-strand endonuclease activity.</text>
</comment>
<dbReference type="PANTHER" id="PTHR30337">
    <property type="entry name" value="COMPONENT OF ATP-DEPENDENT DSDNA EXONUCLEASE"/>
    <property type="match status" value="1"/>
</dbReference>
<dbReference type="Pfam" id="PF12320">
    <property type="entry name" value="SbcD_C"/>
    <property type="match status" value="1"/>
</dbReference>
<dbReference type="STRING" id="1367852.SAMN05216516_106140"/>
<evidence type="ECO:0000259" key="9">
    <source>
        <dbReference type="Pfam" id="PF12320"/>
    </source>
</evidence>
<protein>
    <recommendedName>
        <fullName evidence="3 7">Nuclease SbcCD subunit D</fullName>
    </recommendedName>
</protein>
<keyword evidence="7" id="KW-0233">DNA recombination</keyword>
<dbReference type="InterPro" id="IPR029052">
    <property type="entry name" value="Metallo-depent_PP-like"/>
</dbReference>
<dbReference type="NCBIfam" id="TIGR00619">
    <property type="entry name" value="sbcd"/>
    <property type="match status" value="1"/>
</dbReference>
<dbReference type="SUPFAM" id="SSF56300">
    <property type="entry name" value="Metallo-dependent phosphatases"/>
    <property type="match status" value="1"/>
</dbReference>
<dbReference type="GO" id="GO:0004519">
    <property type="term" value="F:endonuclease activity"/>
    <property type="evidence" value="ECO:0007669"/>
    <property type="project" value="UniProtKB-KW"/>
</dbReference>
<dbReference type="PANTHER" id="PTHR30337:SF0">
    <property type="entry name" value="NUCLEASE SBCCD SUBUNIT D"/>
    <property type="match status" value="1"/>
</dbReference>
<dbReference type="RefSeq" id="WP_092877918.1">
    <property type="nucleotide sequence ID" value="NZ_FOVC01000006.1"/>
</dbReference>
<evidence type="ECO:0000313" key="11">
    <source>
        <dbReference type="Proteomes" id="UP000242222"/>
    </source>
</evidence>
<dbReference type="CDD" id="cd00840">
    <property type="entry name" value="MPP_Mre11_N"/>
    <property type="match status" value="1"/>
</dbReference>
<evidence type="ECO:0000256" key="4">
    <source>
        <dbReference type="ARBA" id="ARBA00022722"/>
    </source>
</evidence>
<sequence length="408" mass="45962">MRIIHTSDWHLGQLFYTKSRAAEHQAFLDWLYQQIIAHRIDALIVAGDIFDTGSPPSYAREIYNRFVVRLQSSGCQMIVLGGNHDSVAMLNESRELLACLNTRVIASARENLQHQVLLLNDRHGKPGALLCAIPFLRPRDILRSEAGQSTQQKQQSLLDAISAHYQQCYQHAQARRTQEQLNVPIIATGHLTALGVTKSDAVRDIYIGTLDAFPANAFPAADYIALGHIHRAQTINGQSHIRYSGSPIALSFDESGSEKSVCMVDFEQDQLSALELLKIPCYQPMRIIKGSQREIEQQLATLTLPEGDKPVWLDIEIASQDYLSDIQQRIQTITADLPVEVLLIRRSREQRENTIVRQHNETLAELSVEEVFSRRLIGEPEEGTENAERLTRLFNQIVADVRERGAAE</sequence>
<keyword evidence="5 7" id="KW-0378">Hydrolase</keyword>
<keyword evidence="6 7" id="KW-0269">Exonuclease</keyword>
<dbReference type="GO" id="GO:0008408">
    <property type="term" value="F:3'-5' exonuclease activity"/>
    <property type="evidence" value="ECO:0007669"/>
    <property type="project" value="InterPro"/>
</dbReference>
<dbReference type="GO" id="GO:0006260">
    <property type="term" value="P:DNA replication"/>
    <property type="evidence" value="ECO:0007669"/>
    <property type="project" value="UniProtKB-KW"/>
</dbReference>
<dbReference type="InterPro" id="IPR004593">
    <property type="entry name" value="SbcD"/>
</dbReference>
<comment type="subunit">
    <text evidence="2 7">Heterodimer of SbcC and SbcD.</text>
</comment>
<organism evidence="10 11">
    <name type="scientific">Izhakiella capsodis</name>
    <dbReference type="NCBI Taxonomy" id="1367852"/>
    <lineage>
        <taxon>Bacteria</taxon>
        <taxon>Pseudomonadati</taxon>
        <taxon>Pseudomonadota</taxon>
        <taxon>Gammaproteobacteria</taxon>
        <taxon>Enterobacterales</taxon>
        <taxon>Erwiniaceae</taxon>
        <taxon>Izhakiella</taxon>
    </lineage>
</organism>
<accession>A0A1I4YIY4</accession>
<dbReference type="AlphaFoldDB" id="A0A1I4YIY4"/>
<keyword evidence="11" id="KW-1185">Reference proteome</keyword>
<evidence type="ECO:0000259" key="8">
    <source>
        <dbReference type="Pfam" id="PF00149"/>
    </source>
</evidence>
<feature type="domain" description="Calcineurin-like phosphoesterase" evidence="8">
    <location>
        <begin position="1"/>
        <end position="231"/>
    </location>
</feature>
<evidence type="ECO:0000256" key="3">
    <source>
        <dbReference type="ARBA" id="ARBA00013365"/>
    </source>
</evidence>
<evidence type="ECO:0000256" key="6">
    <source>
        <dbReference type="ARBA" id="ARBA00022839"/>
    </source>
</evidence>
<evidence type="ECO:0000313" key="10">
    <source>
        <dbReference type="EMBL" id="SFN37984.1"/>
    </source>
</evidence>
<dbReference type="Pfam" id="PF00149">
    <property type="entry name" value="Metallophos"/>
    <property type="match status" value="1"/>
</dbReference>
<keyword evidence="7" id="KW-0235">DNA replication</keyword>
<keyword evidence="4 7" id="KW-0540">Nuclease</keyword>
<dbReference type="Gene3D" id="3.30.160.720">
    <property type="match status" value="1"/>
</dbReference>
<evidence type="ECO:0000256" key="7">
    <source>
        <dbReference type="RuleBase" id="RU363069"/>
    </source>
</evidence>
<dbReference type="InterPro" id="IPR004843">
    <property type="entry name" value="Calcineurin-like_PHP"/>
</dbReference>
<dbReference type="InterPro" id="IPR050535">
    <property type="entry name" value="DNA_Repair-Maintenance_Comp"/>
</dbReference>
<dbReference type="Proteomes" id="UP000242222">
    <property type="component" value="Unassembled WGS sequence"/>
</dbReference>
<dbReference type="InterPro" id="IPR026843">
    <property type="entry name" value="SbcD_C"/>
</dbReference>
<evidence type="ECO:0000256" key="2">
    <source>
        <dbReference type="ARBA" id="ARBA00011322"/>
    </source>
</evidence>
<dbReference type="InterPro" id="IPR041796">
    <property type="entry name" value="Mre11_N"/>
</dbReference>
<proteinExistence type="inferred from homology"/>